<protein>
    <submittedName>
        <fullName evidence="1">Uncharacterized protein</fullName>
    </submittedName>
</protein>
<gene>
    <name evidence="1" type="ORF">FM996_18055</name>
</gene>
<comment type="caution">
    <text evidence="1">The sequence shown here is derived from an EMBL/GenBank/DDBJ whole genome shotgun (WGS) entry which is preliminary data.</text>
</comment>
<sequence>MTVSFFPYVFDAVANRYVFAGAESETFELSNANASDLLSILGFEDLWSAPPQPIAAFLGRLTAALRNSTGRPSIEIPVTVDQAPGRLTVIDCGRVEGYLNRRLHQLAILVQQSREAGATHVGWG</sequence>
<name>A0A549SH66_METSR</name>
<proteinExistence type="predicted"/>
<evidence type="ECO:0000313" key="2">
    <source>
        <dbReference type="Proteomes" id="UP000316781"/>
    </source>
</evidence>
<dbReference type="EMBL" id="VJMF01000078">
    <property type="protein sequence ID" value="TRL28979.1"/>
    <property type="molecule type" value="Genomic_DNA"/>
</dbReference>
<reference evidence="1 2" key="1">
    <citation type="submission" date="2019-07" db="EMBL/GenBank/DDBJ databases">
        <title>Ln-dependent methylotrophs.</title>
        <authorList>
            <person name="Tani A."/>
        </authorList>
    </citation>
    <scope>NUCLEOTIDE SEQUENCE [LARGE SCALE GENOMIC DNA]</scope>
    <source>
        <strain evidence="1 2">SM89A</strain>
    </source>
</reference>
<accession>A0A549SH66</accession>
<dbReference type="AlphaFoldDB" id="A0A549SH66"/>
<evidence type="ECO:0000313" key="1">
    <source>
        <dbReference type="EMBL" id="TRL28979.1"/>
    </source>
</evidence>
<dbReference type="Proteomes" id="UP000316781">
    <property type="component" value="Unassembled WGS sequence"/>
</dbReference>
<dbReference type="RefSeq" id="WP_142864176.1">
    <property type="nucleotide sequence ID" value="NZ_VJMF01000078.1"/>
</dbReference>
<organism evidence="1 2">
    <name type="scientific">Methylosinus sporium</name>
    <dbReference type="NCBI Taxonomy" id="428"/>
    <lineage>
        <taxon>Bacteria</taxon>
        <taxon>Pseudomonadati</taxon>
        <taxon>Pseudomonadota</taxon>
        <taxon>Alphaproteobacteria</taxon>
        <taxon>Hyphomicrobiales</taxon>
        <taxon>Methylocystaceae</taxon>
        <taxon>Methylosinus</taxon>
    </lineage>
</organism>